<organism evidence="1">
    <name type="scientific">Macaca mulatta</name>
    <name type="common">Rhesus macaque</name>
    <dbReference type="NCBI Taxonomy" id="9544"/>
    <lineage>
        <taxon>Eukaryota</taxon>
        <taxon>Metazoa</taxon>
        <taxon>Chordata</taxon>
        <taxon>Craniata</taxon>
        <taxon>Vertebrata</taxon>
        <taxon>Euteleostomi</taxon>
        <taxon>Mammalia</taxon>
        <taxon>Eutheria</taxon>
        <taxon>Euarchontoglires</taxon>
        <taxon>Primates</taxon>
        <taxon>Haplorrhini</taxon>
        <taxon>Catarrhini</taxon>
        <taxon>Cercopithecidae</taxon>
        <taxon>Cercopithecinae</taxon>
        <taxon>Macaca</taxon>
    </lineage>
</organism>
<dbReference type="EMBL" id="CM001254">
    <property type="protein sequence ID" value="EHH16158.1"/>
    <property type="molecule type" value="Genomic_DNA"/>
</dbReference>
<name>F7ERA5_MACMU</name>
<feature type="non-terminal residue" evidence="1">
    <location>
        <position position="1"/>
    </location>
</feature>
<feature type="non-terminal residue" evidence="1">
    <location>
        <position position="42"/>
    </location>
</feature>
<dbReference type="HOGENOM" id="CLU_118864_4_0_1"/>
<reference evidence="1" key="1">
    <citation type="journal article" date="2011" name="Nat. Biotechnol.">
        <title>Genome sequencing and comparison of two nonhuman primate animal models, the cynomolgus and Chinese rhesus macaques.</title>
        <authorList>
            <person name="Yan G."/>
            <person name="Zhang G."/>
            <person name="Fang X."/>
            <person name="Zhang Y."/>
            <person name="Li C."/>
            <person name="Ling F."/>
            <person name="Cooper D.N."/>
            <person name="Li Q."/>
            <person name="Li Y."/>
            <person name="van Gool A.J."/>
            <person name="Du H."/>
            <person name="Chen J."/>
            <person name="Chen R."/>
            <person name="Zhang P."/>
            <person name="Huang Z."/>
            <person name="Thompson J.R."/>
            <person name="Meng Y."/>
            <person name="Bai Y."/>
            <person name="Wang J."/>
            <person name="Zhuo M."/>
            <person name="Wang T."/>
            <person name="Huang Y."/>
            <person name="Wei L."/>
            <person name="Li J."/>
            <person name="Wang Z."/>
            <person name="Hu H."/>
            <person name="Yang P."/>
            <person name="Le L."/>
            <person name="Stenson P.D."/>
            <person name="Li B."/>
            <person name="Liu X."/>
            <person name="Ball E.V."/>
            <person name="An N."/>
            <person name="Huang Q."/>
            <person name="Zhang Y."/>
            <person name="Fan W."/>
            <person name="Zhang X."/>
            <person name="Li Y."/>
            <person name="Wang W."/>
            <person name="Katze M.G."/>
            <person name="Su B."/>
            <person name="Nielsen R."/>
            <person name="Yang H."/>
            <person name="Wang J."/>
            <person name="Wang X."/>
            <person name="Wang J."/>
        </authorList>
    </citation>
    <scope>NUCLEOTIDE SEQUENCE [LARGE SCALE GENOMIC DNA]</scope>
    <source>
        <strain evidence="1">CR-5</strain>
    </source>
</reference>
<gene>
    <name evidence="1" type="ORF">EGK_11402</name>
</gene>
<accession>F7ERA5</accession>
<protein>
    <submittedName>
        <fullName evidence="1">Uncharacterized protein</fullName>
    </submittedName>
</protein>
<evidence type="ECO:0000313" key="1">
    <source>
        <dbReference type="EMBL" id="EHH16158.1"/>
    </source>
</evidence>
<dbReference type="Proteomes" id="UP000013456">
    <property type="component" value="Chromosome 2"/>
</dbReference>
<proteinExistence type="predicted"/>
<dbReference type="AlphaFoldDB" id="F7ERA5"/>
<sequence>LPPRLTNFCIFSKDGVSACCSGWSQTPDLKWSTCLGLPKCWD</sequence>